<dbReference type="EMBL" id="JAULSO010000002">
    <property type="protein sequence ID" value="KAK3690267.1"/>
    <property type="molecule type" value="Genomic_DNA"/>
</dbReference>
<accession>A0AAE0XCY7</accession>
<dbReference type="Proteomes" id="UP001270362">
    <property type="component" value="Unassembled WGS sequence"/>
</dbReference>
<feature type="region of interest" description="Disordered" evidence="1">
    <location>
        <begin position="36"/>
        <end position="88"/>
    </location>
</feature>
<dbReference type="PANTHER" id="PTHR38166:SF1">
    <property type="entry name" value="C2H2-TYPE DOMAIN-CONTAINING PROTEIN"/>
    <property type="match status" value="1"/>
</dbReference>
<gene>
    <name evidence="2" type="ORF">B0T22DRAFT_481446</name>
</gene>
<reference evidence="2" key="2">
    <citation type="submission" date="2023-06" db="EMBL/GenBank/DDBJ databases">
        <authorList>
            <consortium name="Lawrence Berkeley National Laboratory"/>
            <person name="Haridas S."/>
            <person name="Hensen N."/>
            <person name="Bonometti L."/>
            <person name="Westerberg I."/>
            <person name="Brannstrom I.O."/>
            <person name="Guillou S."/>
            <person name="Cros-Aarteil S."/>
            <person name="Calhoun S."/>
            <person name="Kuo A."/>
            <person name="Mondo S."/>
            <person name="Pangilinan J."/>
            <person name="Riley R."/>
            <person name="Labutti K."/>
            <person name="Andreopoulos B."/>
            <person name="Lipzen A."/>
            <person name="Chen C."/>
            <person name="Yanf M."/>
            <person name="Daum C."/>
            <person name="Ng V."/>
            <person name="Clum A."/>
            <person name="Steindorff A."/>
            <person name="Ohm R."/>
            <person name="Martin F."/>
            <person name="Silar P."/>
            <person name="Natvig D."/>
            <person name="Lalanne C."/>
            <person name="Gautier V."/>
            <person name="Ament-Velasquez S.L."/>
            <person name="Kruys A."/>
            <person name="Hutchinson M.I."/>
            <person name="Powell A.J."/>
            <person name="Barry K."/>
            <person name="Miller A.N."/>
            <person name="Grigoriev I.V."/>
            <person name="Debuchy R."/>
            <person name="Gladieux P."/>
            <person name="Thoren M.H."/>
            <person name="Johannesson H."/>
        </authorList>
    </citation>
    <scope>NUCLEOTIDE SEQUENCE</scope>
    <source>
        <strain evidence="2">CBS 314.62</strain>
    </source>
</reference>
<keyword evidence="3" id="KW-1185">Reference proteome</keyword>
<evidence type="ECO:0000313" key="2">
    <source>
        <dbReference type="EMBL" id="KAK3690267.1"/>
    </source>
</evidence>
<name>A0AAE0XCY7_9PEZI</name>
<dbReference type="AlphaFoldDB" id="A0AAE0XCY7"/>
<evidence type="ECO:0000313" key="3">
    <source>
        <dbReference type="Proteomes" id="UP001270362"/>
    </source>
</evidence>
<comment type="caution">
    <text evidence="2">The sequence shown here is derived from an EMBL/GenBank/DDBJ whole genome shotgun (WGS) entry which is preliminary data.</text>
</comment>
<proteinExistence type="predicted"/>
<feature type="compositionally biased region" description="Basic and acidic residues" evidence="1">
    <location>
        <begin position="63"/>
        <end position="73"/>
    </location>
</feature>
<dbReference type="PANTHER" id="PTHR38166">
    <property type="entry name" value="C2H2-TYPE DOMAIN-CONTAINING PROTEIN-RELATED"/>
    <property type="match status" value="1"/>
</dbReference>
<sequence length="399" mass="45206">MGFNSSNGDWAAFMLPAFETDFLDYPMDTTAWPGYGAMDSTIDDTPRQQRQQQQQQQQTITRLDTREGGKRCDNNTPRGSSPEDTGRTPLLACPYFRSNPLRYHDCQHMKLRRIKDVKQHISRRHKDPRYRCSCSQDTSHKLPSGAFSRSKTGRRRCGLYNGPDTATMLSAEQRKLLSHHYTSRNKSIESQWYHIWDIIFPRTRPPRAIYMDRDRRENVDSLRSLWEQKRSELVSRAMARLPLGPPPPPCVPPERDLLYSIVDSVFDELEAQMFVSGDGSGREETRESTIESAIASPSEFCSMSTLPHDAGRVRVQVDTINPTLNSEREDADVFPGTYFSEFDNASDGFGYGPWSDPLENGGDPGLGLYAVAVSGPRLVTVVTLPVGFSLFSLSVFRPY</sequence>
<reference evidence="2" key="1">
    <citation type="journal article" date="2023" name="Mol. Phylogenet. Evol.">
        <title>Genome-scale phylogeny and comparative genomics of the fungal order Sordariales.</title>
        <authorList>
            <person name="Hensen N."/>
            <person name="Bonometti L."/>
            <person name="Westerberg I."/>
            <person name="Brannstrom I.O."/>
            <person name="Guillou S."/>
            <person name="Cros-Aarteil S."/>
            <person name="Calhoun S."/>
            <person name="Haridas S."/>
            <person name="Kuo A."/>
            <person name="Mondo S."/>
            <person name="Pangilinan J."/>
            <person name="Riley R."/>
            <person name="LaButti K."/>
            <person name="Andreopoulos B."/>
            <person name="Lipzen A."/>
            <person name="Chen C."/>
            <person name="Yan M."/>
            <person name="Daum C."/>
            <person name="Ng V."/>
            <person name="Clum A."/>
            <person name="Steindorff A."/>
            <person name="Ohm R.A."/>
            <person name="Martin F."/>
            <person name="Silar P."/>
            <person name="Natvig D.O."/>
            <person name="Lalanne C."/>
            <person name="Gautier V."/>
            <person name="Ament-Velasquez S.L."/>
            <person name="Kruys A."/>
            <person name="Hutchinson M.I."/>
            <person name="Powell A.J."/>
            <person name="Barry K."/>
            <person name="Miller A.N."/>
            <person name="Grigoriev I.V."/>
            <person name="Debuchy R."/>
            <person name="Gladieux P."/>
            <person name="Hiltunen Thoren M."/>
            <person name="Johannesson H."/>
        </authorList>
    </citation>
    <scope>NUCLEOTIDE SEQUENCE</scope>
    <source>
        <strain evidence="2">CBS 314.62</strain>
    </source>
</reference>
<evidence type="ECO:0000256" key="1">
    <source>
        <dbReference type="SAM" id="MobiDB-lite"/>
    </source>
</evidence>
<protein>
    <submittedName>
        <fullName evidence="2">Uncharacterized protein</fullName>
    </submittedName>
</protein>
<feature type="compositionally biased region" description="Low complexity" evidence="1">
    <location>
        <begin position="48"/>
        <end position="58"/>
    </location>
</feature>
<organism evidence="2 3">
    <name type="scientific">Podospora appendiculata</name>
    <dbReference type="NCBI Taxonomy" id="314037"/>
    <lineage>
        <taxon>Eukaryota</taxon>
        <taxon>Fungi</taxon>
        <taxon>Dikarya</taxon>
        <taxon>Ascomycota</taxon>
        <taxon>Pezizomycotina</taxon>
        <taxon>Sordariomycetes</taxon>
        <taxon>Sordariomycetidae</taxon>
        <taxon>Sordariales</taxon>
        <taxon>Podosporaceae</taxon>
        <taxon>Podospora</taxon>
    </lineage>
</organism>
<feature type="compositionally biased region" description="Polar residues" evidence="1">
    <location>
        <begin position="74"/>
        <end position="83"/>
    </location>
</feature>